<feature type="short sequence motif" description="Histidine triad motif" evidence="1">
    <location>
        <begin position="87"/>
        <end position="91"/>
    </location>
</feature>
<dbReference type="Pfam" id="PF01230">
    <property type="entry name" value="HIT"/>
    <property type="match status" value="1"/>
</dbReference>
<dbReference type="AlphaFoldDB" id="A0A6S7AWP6"/>
<sequence length="147" mass="16255">MACVFCDSEGGVVLWRDASMRVVLADEAGYPGFCRVIWNAHVAEFSDLDAGSRMQMMEAVAAVERAVRRAMKPGKVNLASLGNQVPHLHWHVIPRYADDAHFPKPVWASPERDVAEVRIHERQALARGLHDAVNLEMRSVAAPSGEL</sequence>
<dbReference type="InterPro" id="IPR052908">
    <property type="entry name" value="AP-4-A_phosphorylase"/>
</dbReference>
<organism evidence="3 4">
    <name type="scientific">Pararobbsia alpina</name>
    <dbReference type="NCBI Taxonomy" id="621374"/>
    <lineage>
        <taxon>Bacteria</taxon>
        <taxon>Pseudomonadati</taxon>
        <taxon>Pseudomonadota</taxon>
        <taxon>Betaproteobacteria</taxon>
        <taxon>Burkholderiales</taxon>
        <taxon>Burkholderiaceae</taxon>
        <taxon>Pararobbsia</taxon>
    </lineage>
</organism>
<name>A0A6S7AWP6_9BURK</name>
<keyword evidence="4" id="KW-1185">Reference proteome</keyword>
<dbReference type="GO" id="GO:0003824">
    <property type="term" value="F:catalytic activity"/>
    <property type="evidence" value="ECO:0007669"/>
    <property type="project" value="InterPro"/>
</dbReference>
<dbReference type="RefSeq" id="WP_175103402.1">
    <property type="nucleotide sequence ID" value="NZ_CADIKM010000003.1"/>
</dbReference>
<dbReference type="PANTHER" id="PTHR42997:SF1">
    <property type="entry name" value="AP-4-A PHOSPHORYLASE"/>
    <property type="match status" value="1"/>
</dbReference>
<dbReference type="SUPFAM" id="SSF54197">
    <property type="entry name" value="HIT-like"/>
    <property type="match status" value="1"/>
</dbReference>
<evidence type="ECO:0000313" key="3">
    <source>
        <dbReference type="EMBL" id="CAB3779572.1"/>
    </source>
</evidence>
<dbReference type="PROSITE" id="PS51084">
    <property type="entry name" value="HIT_2"/>
    <property type="match status" value="1"/>
</dbReference>
<evidence type="ECO:0000259" key="2">
    <source>
        <dbReference type="PROSITE" id="PS51084"/>
    </source>
</evidence>
<dbReference type="InterPro" id="IPR036265">
    <property type="entry name" value="HIT-like_sf"/>
</dbReference>
<accession>A0A6S7AWP6</accession>
<dbReference type="PANTHER" id="PTHR42997">
    <property type="entry name" value="HIT FAMILY HYDROLASE"/>
    <property type="match status" value="1"/>
</dbReference>
<dbReference type="EMBL" id="CADIKM010000003">
    <property type="protein sequence ID" value="CAB3779572.1"/>
    <property type="molecule type" value="Genomic_DNA"/>
</dbReference>
<dbReference type="Gene3D" id="3.30.428.10">
    <property type="entry name" value="HIT-like"/>
    <property type="match status" value="1"/>
</dbReference>
<evidence type="ECO:0000313" key="4">
    <source>
        <dbReference type="Proteomes" id="UP000494115"/>
    </source>
</evidence>
<protein>
    <recommendedName>
        <fullName evidence="2">HIT domain-containing protein</fullName>
    </recommendedName>
</protein>
<dbReference type="Proteomes" id="UP000494115">
    <property type="component" value="Unassembled WGS sequence"/>
</dbReference>
<evidence type="ECO:0000256" key="1">
    <source>
        <dbReference type="PROSITE-ProRule" id="PRU00464"/>
    </source>
</evidence>
<proteinExistence type="predicted"/>
<reference evidence="3 4" key="1">
    <citation type="submission" date="2020-04" db="EMBL/GenBank/DDBJ databases">
        <authorList>
            <person name="De Canck E."/>
        </authorList>
    </citation>
    <scope>NUCLEOTIDE SEQUENCE [LARGE SCALE GENOMIC DNA]</scope>
    <source>
        <strain evidence="3 4">LMG 28138</strain>
    </source>
</reference>
<feature type="domain" description="HIT" evidence="2">
    <location>
        <begin position="1"/>
        <end position="102"/>
    </location>
</feature>
<gene>
    <name evidence="3" type="ORF">LMG28138_00849</name>
</gene>
<dbReference type="InterPro" id="IPR011146">
    <property type="entry name" value="HIT-like"/>
</dbReference>